<keyword evidence="2" id="KW-1185">Reference proteome</keyword>
<reference evidence="1 2" key="1">
    <citation type="submission" date="2013-07" db="EMBL/GenBank/DDBJ databases">
        <authorList>
            <consortium name="DOE Joint Genome Institute"/>
            <person name="Eisen J."/>
            <person name="Huntemann M."/>
            <person name="Han J."/>
            <person name="Chen A."/>
            <person name="Kyrpides N."/>
            <person name="Mavromatis K."/>
            <person name="Markowitz V."/>
            <person name="Palaniappan K."/>
            <person name="Ivanova N."/>
            <person name="Schaumberg A."/>
            <person name="Pati A."/>
            <person name="Liolios K."/>
            <person name="Nordberg H.P."/>
            <person name="Cantor M.N."/>
            <person name="Hua S.X."/>
            <person name="Woyke T."/>
        </authorList>
    </citation>
    <scope>NUCLEOTIDE SEQUENCE [LARGE SCALE GENOMIC DNA]</scope>
    <source>
        <strain evidence="1 2">DSM 44712</strain>
    </source>
</reference>
<comment type="caution">
    <text evidence="1">The sequence shown here is derived from an EMBL/GenBank/DDBJ whole genome shotgun (WGS) entry which is preliminary data.</text>
</comment>
<accession>A0A010ZQ01</accession>
<proteinExistence type="predicted"/>
<evidence type="ECO:0000313" key="1">
    <source>
        <dbReference type="EMBL" id="EXG79257.1"/>
    </source>
</evidence>
<dbReference type="Proteomes" id="UP000021053">
    <property type="component" value="Unassembled WGS sequence"/>
</dbReference>
<dbReference type="RefSeq" id="WP_051569581.1">
    <property type="nucleotide sequence ID" value="NZ_KK073874.1"/>
</dbReference>
<dbReference type="OrthoDB" id="4640847at2"/>
<dbReference type="AlphaFoldDB" id="A0A010ZQ01"/>
<dbReference type="HOGENOM" id="CLU_2025642_0_0_11"/>
<gene>
    <name evidence="1" type="ORF">CryarDRAFT_0288</name>
</gene>
<name>A0A010ZQ01_9ACTN</name>
<protein>
    <submittedName>
        <fullName evidence="1">Uncharacterized protein</fullName>
    </submittedName>
</protein>
<dbReference type="EMBL" id="JFBT01000001">
    <property type="protein sequence ID" value="EXG79257.1"/>
    <property type="molecule type" value="Genomic_DNA"/>
</dbReference>
<sequence>MNYRATWRGQTYEAFPAPPSPEIRLYSDVAVDGFELVGEGRWRRVVPLDSVSQLTYVRVVGVWRGEPVLVRSFSEDGFAWVEYTGGNAVVAGRLGCERVARGVYRARVRALELGDVREDEVVIDLEELNRSSGARPA</sequence>
<evidence type="ECO:0000313" key="2">
    <source>
        <dbReference type="Proteomes" id="UP000021053"/>
    </source>
</evidence>
<organism evidence="1 2">
    <name type="scientific">Cryptosporangium arvum DSM 44712</name>
    <dbReference type="NCBI Taxonomy" id="927661"/>
    <lineage>
        <taxon>Bacteria</taxon>
        <taxon>Bacillati</taxon>
        <taxon>Actinomycetota</taxon>
        <taxon>Actinomycetes</taxon>
        <taxon>Cryptosporangiales</taxon>
        <taxon>Cryptosporangiaceae</taxon>
        <taxon>Cryptosporangium</taxon>
    </lineage>
</organism>